<dbReference type="SMART" id="SM00240">
    <property type="entry name" value="FHA"/>
    <property type="match status" value="1"/>
</dbReference>
<dbReference type="EMBL" id="JAEPRC010000084">
    <property type="protein sequence ID" value="KAG2210153.1"/>
    <property type="molecule type" value="Genomic_DNA"/>
</dbReference>
<dbReference type="SUPFAM" id="SSF49879">
    <property type="entry name" value="SMAD/FHA domain"/>
    <property type="match status" value="1"/>
</dbReference>
<feature type="domain" description="FHA" evidence="1">
    <location>
        <begin position="38"/>
        <end position="91"/>
    </location>
</feature>
<dbReference type="Pfam" id="PF00498">
    <property type="entry name" value="FHA"/>
    <property type="match status" value="1"/>
</dbReference>
<dbReference type="Gene3D" id="2.60.200.20">
    <property type="match status" value="1"/>
</dbReference>
<protein>
    <recommendedName>
        <fullName evidence="1">FHA domain-containing protein</fullName>
    </recommendedName>
</protein>
<keyword evidence="3" id="KW-1185">Reference proteome</keyword>
<organism evidence="2 3">
    <name type="scientific">Mucor plumbeus</name>
    <dbReference type="NCBI Taxonomy" id="97098"/>
    <lineage>
        <taxon>Eukaryota</taxon>
        <taxon>Fungi</taxon>
        <taxon>Fungi incertae sedis</taxon>
        <taxon>Mucoromycota</taxon>
        <taxon>Mucoromycotina</taxon>
        <taxon>Mucoromycetes</taxon>
        <taxon>Mucorales</taxon>
        <taxon>Mucorineae</taxon>
        <taxon>Mucoraceae</taxon>
        <taxon>Mucor</taxon>
    </lineage>
</organism>
<accession>A0A8H7RGF7</accession>
<dbReference type="Proteomes" id="UP000650833">
    <property type="component" value="Unassembled WGS sequence"/>
</dbReference>
<dbReference type="InterPro" id="IPR008984">
    <property type="entry name" value="SMAD_FHA_dom_sf"/>
</dbReference>
<dbReference type="PANTHER" id="PTHR15715">
    <property type="entry name" value="CENTROSOMAL PROTEIN OF 170 KDA"/>
    <property type="match status" value="1"/>
</dbReference>
<evidence type="ECO:0000313" key="2">
    <source>
        <dbReference type="EMBL" id="KAG2210153.1"/>
    </source>
</evidence>
<dbReference type="AlphaFoldDB" id="A0A8H7RGF7"/>
<dbReference type="PROSITE" id="PS50006">
    <property type="entry name" value="FHA_DOMAIN"/>
    <property type="match status" value="1"/>
</dbReference>
<proteinExistence type="predicted"/>
<name>A0A8H7RGF7_9FUNG</name>
<gene>
    <name evidence="2" type="ORF">INT46_009691</name>
</gene>
<comment type="caution">
    <text evidence="2">The sequence shown here is derived from an EMBL/GenBank/DDBJ whole genome shotgun (WGS) entry which is preliminary data.</text>
</comment>
<dbReference type="OrthoDB" id="687730at2759"/>
<dbReference type="PANTHER" id="PTHR15715:SF37">
    <property type="entry name" value="LD47843P"/>
    <property type="match status" value="1"/>
</dbReference>
<evidence type="ECO:0000313" key="3">
    <source>
        <dbReference type="Proteomes" id="UP000650833"/>
    </source>
</evidence>
<evidence type="ECO:0000259" key="1">
    <source>
        <dbReference type="PROSITE" id="PS50006"/>
    </source>
</evidence>
<dbReference type="InterPro" id="IPR000253">
    <property type="entry name" value="FHA_dom"/>
</dbReference>
<dbReference type="InterPro" id="IPR051176">
    <property type="entry name" value="Cent_Immune-Sig_Mod"/>
</dbReference>
<reference evidence="2" key="1">
    <citation type="submission" date="2020-12" db="EMBL/GenBank/DDBJ databases">
        <title>Metabolic potential, ecology and presence of endohyphal bacteria is reflected in genomic diversity of Mucoromycotina.</title>
        <authorList>
            <person name="Muszewska A."/>
            <person name="Okrasinska A."/>
            <person name="Steczkiewicz K."/>
            <person name="Drgas O."/>
            <person name="Orlowska M."/>
            <person name="Perlinska-Lenart U."/>
            <person name="Aleksandrzak-Piekarczyk T."/>
            <person name="Szatraj K."/>
            <person name="Zielenkiewicz U."/>
            <person name="Pilsyk S."/>
            <person name="Malc E."/>
            <person name="Mieczkowski P."/>
            <person name="Kruszewska J.S."/>
            <person name="Biernat P."/>
            <person name="Pawlowska J."/>
        </authorList>
    </citation>
    <scope>NUCLEOTIDE SEQUENCE</scope>
    <source>
        <strain evidence="2">CBS 226.32</strain>
    </source>
</reference>
<sequence>MEPGTIIRFCILANDIPGEISPMVIDTIERELTPATKIRFGRFTRNINENDIHMNSKVISRRHAKIYVKKNKLLIRDTKSNFGTFVNGERLAKKNQLSIPRKIKSGDVVKLGKDFRGGINERQRAVLVRIELDSPAAVAPAAVAADAASMMTN</sequence>